<protein>
    <submittedName>
        <fullName evidence="2">Uncharacterized protein</fullName>
    </submittedName>
</protein>
<sequence length="486" mass="52530">MLDGNEGVTGYARDYGFAVFGVGSTGPFTGDGGFGLDFPANGIINPTNPTPCSASDSKDYVYLKGILDFIDGMSDKLDNTKVFVEGFSQSSMYAAYFTVCFADRIAGMWQGGSALAKTYYTPVTPGFQGQCSNSDYTQYGRDCCEEHFCKDCTWWPIYPRTCQHKIISCIGTYTNDEIACGGDYYQYDAMTTEGNDARMLSFAPNTGGNNGGHEFPENGFDWLVGCLGIVDSCNTTCETSFLACVGGNVGSEKFRSCRERMGTLNGCSMGNSICAPTLNMMRQSEVPEVVNLSQGRFGTSTGVMGTAMGPKKPNCKFGSFDQENESDCKPPNNAGPATGLIEACESVPTSDPDTSSPVVAPTPSPPSPNPPSPSPPFSCIDNCSFQFRLAWKPLDKGCDWLTKNKKKADARKAKYCSDANILASCSATCSTSCVDDLDFTFILDWNQKEVQCNWITKNKDQLIKRQDTYCNMYSGSCSASCGRCPS</sequence>
<dbReference type="SUPFAM" id="SSF53474">
    <property type="entry name" value="alpha/beta-Hydrolases"/>
    <property type="match status" value="1"/>
</dbReference>
<evidence type="ECO:0000256" key="1">
    <source>
        <dbReference type="SAM" id="MobiDB-lite"/>
    </source>
</evidence>
<feature type="region of interest" description="Disordered" evidence="1">
    <location>
        <begin position="344"/>
        <end position="373"/>
    </location>
</feature>
<gene>
    <name evidence="2" type="ORF">CDEB00056_LOCUS19899</name>
</gene>
<dbReference type="InterPro" id="IPR029058">
    <property type="entry name" value="AB_hydrolase_fold"/>
</dbReference>
<dbReference type="EMBL" id="HBIO01025933">
    <property type="protein sequence ID" value="CAE0475046.1"/>
    <property type="molecule type" value="Transcribed_RNA"/>
</dbReference>
<reference evidence="2" key="1">
    <citation type="submission" date="2021-01" db="EMBL/GenBank/DDBJ databases">
        <authorList>
            <person name="Corre E."/>
            <person name="Pelletier E."/>
            <person name="Niang G."/>
            <person name="Scheremetjew M."/>
            <person name="Finn R."/>
            <person name="Kale V."/>
            <person name="Holt S."/>
            <person name="Cochrane G."/>
            <person name="Meng A."/>
            <person name="Brown T."/>
            <person name="Cohen L."/>
        </authorList>
    </citation>
    <scope>NUCLEOTIDE SEQUENCE</scope>
    <source>
        <strain evidence="2">MM31A-1</strain>
    </source>
</reference>
<feature type="compositionally biased region" description="Low complexity" evidence="1">
    <location>
        <begin position="346"/>
        <end position="359"/>
    </location>
</feature>
<accession>A0A7S3QEI3</accession>
<evidence type="ECO:0000313" key="2">
    <source>
        <dbReference type="EMBL" id="CAE0475046.1"/>
    </source>
</evidence>
<name>A0A7S3QEI3_9STRA</name>
<organism evidence="2">
    <name type="scientific">Chaetoceros debilis</name>
    <dbReference type="NCBI Taxonomy" id="122233"/>
    <lineage>
        <taxon>Eukaryota</taxon>
        <taxon>Sar</taxon>
        <taxon>Stramenopiles</taxon>
        <taxon>Ochrophyta</taxon>
        <taxon>Bacillariophyta</taxon>
        <taxon>Coscinodiscophyceae</taxon>
        <taxon>Chaetocerotophycidae</taxon>
        <taxon>Chaetocerotales</taxon>
        <taxon>Chaetocerotaceae</taxon>
        <taxon>Chaetoceros</taxon>
    </lineage>
</organism>
<feature type="compositionally biased region" description="Pro residues" evidence="1">
    <location>
        <begin position="360"/>
        <end position="373"/>
    </location>
</feature>
<dbReference type="AlphaFoldDB" id="A0A7S3QEI3"/>
<proteinExistence type="predicted"/>